<evidence type="ECO:0000259" key="1">
    <source>
        <dbReference type="Pfam" id="PF00583"/>
    </source>
</evidence>
<organism evidence="2 3">
    <name type="scientific">Streptomyces europaeiscabiei</name>
    <dbReference type="NCBI Taxonomy" id="146819"/>
    <lineage>
        <taxon>Bacteria</taxon>
        <taxon>Bacillati</taxon>
        <taxon>Actinomycetota</taxon>
        <taxon>Actinomycetes</taxon>
        <taxon>Kitasatosporales</taxon>
        <taxon>Streptomycetaceae</taxon>
        <taxon>Streptomyces</taxon>
    </lineage>
</organism>
<dbReference type="Pfam" id="PF00583">
    <property type="entry name" value="Acetyltransf_1"/>
    <property type="match status" value="1"/>
</dbReference>
<proteinExistence type="predicted"/>
<feature type="domain" description="N-acetyltransferase" evidence="1">
    <location>
        <begin position="41"/>
        <end position="146"/>
    </location>
</feature>
<dbReference type="Proteomes" id="UP001273589">
    <property type="component" value="Unassembled WGS sequence"/>
</dbReference>
<dbReference type="InterPro" id="IPR000182">
    <property type="entry name" value="GNAT_dom"/>
</dbReference>
<dbReference type="SUPFAM" id="SSF55729">
    <property type="entry name" value="Acyl-CoA N-acyltransferases (Nat)"/>
    <property type="match status" value="1"/>
</dbReference>
<protein>
    <submittedName>
        <fullName evidence="2">GNAT family N-acetyltransferase</fullName>
        <ecNumber evidence="2">2.3.1.-</ecNumber>
    </submittedName>
</protein>
<dbReference type="EC" id="2.3.1.-" evidence="2"/>
<accession>A0AAJ2URJ8</accession>
<evidence type="ECO:0000313" key="2">
    <source>
        <dbReference type="EMBL" id="MDX3136485.1"/>
    </source>
</evidence>
<dbReference type="InterPro" id="IPR016181">
    <property type="entry name" value="Acyl_CoA_acyltransferase"/>
</dbReference>
<sequence length="247" mass="27597">MPYQTHTLAERPDLVGEVWTLNPTWPEFMFHGPVADAHYGQFVDTFHEYTVVATEGGRVVARGHSVPLALDIPGRRILPPDGWDRMLIWAFDDHRRKRRTNVVGAVEVVIDPAHRGRGLSALMLRAMADNARAGGYRRMVVPVRPTAKHQRPHLAMDEYVEDVGPDGLPHDPWLRTHVRMGGEIVGIAPTSMVIPGSLEQWRRWTGLPFDKDGEVIVEGALAPVHCSVSAGHAIYVEPNVWISHNLT</sequence>
<reference evidence="2" key="1">
    <citation type="journal article" date="2023" name="Microb. Genom.">
        <title>Mesoterricola silvestris gen. nov., sp. nov., Mesoterricola sediminis sp. nov., Geothrix oryzae sp. nov., Geothrix edaphica sp. nov., Geothrix rubra sp. nov., and Geothrix limicola sp. nov., six novel members of Acidobacteriota isolated from soils.</title>
        <authorList>
            <person name="Weisberg A.J."/>
            <person name="Pearce E."/>
            <person name="Kramer C.G."/>
            <person name="Chang J.H."/>
            <person name="Clarke C.R."/>
        </authorList>
    </citation>
    <scope>NUCLEOTIDE SEQUENCE</scope>
    <source>
        <strain evidence="2">ND06-05F</strain>
    </source>
</reference>
<dbReference type="CDD" id="cd04301">
    <property type="entry name" value="NAT_SF"/>
    <property type="match status" value="1"/>
</dbReference>
<name>A0AAJ2URJ8_9ACTN</name>
<dbReference type="Gene3D" id="3.40.630.30">
    <property type="match status" value="1"/>
</dbReference>
<dbReference type="RefSeq" id="WP_319699493.1">
    <property type="nucleotide sequence ID" value="NZ_JARAWN010000583.1"/>
</dbReference>
<dbReference type="AlphaFoldDB" id="A0AAJ2URJ8"/>
<dbReference type="EMBL" id="JARAWN010000583">
    <property type="protein sequence ID" value="MDX3136485.1"/>
    <property type="molecule type" value="Genomic_DNA"/>
</dbReference>
<keyword evidence="2" id="KW-0012">Acyltransferase</keyword>
<evidence type="ECO:0000313" key="3">
    <source>
        <dbReference type="Proteomes" id="UP001273589"/>
    </source>
</evidence>
<gene>
    <name evidence="2" type="ORF">PV367_43365</name>
</gene>
<comment type="caution">
    <text evidence="2">The sequence shown here is derived from an EMBL/GenBank/DDBJ whole genome shotgun (WGS) entry which is preliminary data.</text>
</comment>
<dbReference type="GO" id="GO:0016747">
    <property type="term" value="F:acyltransferase activity, transferring groups other than amino-acyl groups"/>
    <property type="evidence" value="ECO:0007669"/>
    <property type="project" value="InterPro"/>
</dbReference>
<keyword evidence="2" id="KW-0808">Transferase</keyword>